<feature type="transmembrane region" description="Helical" evidence="8">
    <location>
        <begin position="320"/>
        <end position="340"/>
    </location>
</feature>
<keyword evidence="2" id="KW-0813">Transport</keyword>
<evidence type="ECO:0000256" key="7">
    <source>
        <dbReference type="ARBA" id="ARBA00023136"/>
    </source>
</evidence>
<feature type="transmembrane region" description="Helical" evidence="8">
    <location>
        <begin position="12"/>
        <end position="31"/>
    </location>
</feature>
<evidence type="ECO:0000256" key="2">
    <source>
        <dbReference type="ARBA" id="ARBA00022448"/>
    </source>
</evidence>
<dbReference type="EMBL" id="PCSZ01000076">
    <property type="protein sequence ID" value="PIP60274.1"/>
    <property type="molecule type" value="Genomic_DNA"/>
</dbReference>
<evidence type="ECO:0000256" key="5">
    <source>
        <dbReference type="ARBA" id="ARBA00022692"/>
    </source>
</evidence>
<evidence type="ECO:0000313" key="9">
    <source>
        <dbReference type="EMBL" id="PIP60274.1"/>
    </source>
</evidence>
<feature type="transmembrane region" description="Helical" evidence="8">
    <location>
        <begin position="124"/>
        <end position="144"/>
    </location>
</feature>
<sequence>MASKSRSFGKAILTMTGTIIGAGIIALPATFSRVGFWPGTFLFFFLSAFVIVTHLLYVEVILASKKNLRLPGYVRDGLGTFGFRIATLSYPLQIIGSNVAYIILGGEFFAILARHAGLTIPTSIWQLTFWLFGALTVLFGLRFVAAVEFYATGLLLLGLVLAVVVVSPFVDVSLIQIGSPTGWLLPFGVFLFSLSGLSIISEVVELTERKRSLSYGAVTIGTGIAALFSWGFGVMMYLAARGYPIRTSAELISVLPNMWSWLIPLLGFLAVATSYIATAKDLEAALRDDYKLNAHESTAIALLTPLALFILIARDFLSTIGFVGAVFIGVNCIMVSLLALKEFHKLRRRLPRILVSTMTVFVISVYLFGIFQKLFSRESL</sequence>
<evidence type="ECO:0000256" key="8">
    <source>
        <dbReference type="SAM" id="Phobius"/>
    </source>
</evidence>
<dbReference type="Gene3D" id="1.20.1740.10">
    <property type="entry name" value="Amino acid/polyamine transporter I"/>
    <property type="match status" value="1"/>
</dbReference>
<feature type="transmembrane region" description="Helical" evidence="8">
    <location>
        <begin position="213"/>
        <end position="238"/>
    </location>
</feature>
<dbReference type="Pfam" id="PF03222">
    <property type="entry name" value="Trp_Tyr_perm"/>
    <property type="match status" value="1"/>
</dbReference>
<feature type="transmembrane region" description="Helical" evidence="8">
    <location>
        <begin position="352"/>
        <end position="371"/>
    </location>
</feature>
<comment type="subcellular location">
    <subcellularLocation>
        <location evidence="1">Cell inner membrane</location>
        <topology evidence="1">Multi-pass membrane protein</topology>
    </subcellularLocation>
</comment>
<dbReference type="PANTHER" id="PTHR32195:SF26">
    <property type="entry name" value="TRYPTOPHAN OR TYROSINE TRANSPORTER PROTEIN"/>
    <property type="match status" value="1"/>
</dbReference>
<evidence type="ECO:0000256" key="3">
    <source>
        <dbReference type="ARBA" id="ARBA00022475"/>
    </source>
</evidence>
<reference evidence="9 10" key="1">
    <citation type="submission" date="2017-09" db="EMBL/GenBank/DDBJ databases">
        <title>Depth-based differentiation of microbial function through sediment-hosted aquifers and enrichment of novel symbionts in the deep terrestrial subsurface.</title>
        <authorList>
            <person name="Probst A.J."/>
            <person name="Ladd B."/>
            <person name="Jarett J.K."/>
            <person name="Geller-Mcgrath D.E."/>
            <person name="Sieber C.M."/>
            <person name="Emerson J.B."/>
            <person name="Anantharaman K."/>
            <person name="Thomas B.C."/>
            <person name="Malmstrom R."/>
            <person name="Stieglmeier M."/>
            <person name="Klingl A."/>
            <person name="Woyke T."/>
            <person name="Ryan C.M."/>
            <person name="Banfield J.F."/>
        </authorList>
    </citation>
    <scope>NUCLEOTIDE SEQUENCE [LARGE SCALE GENOMIC DNA]</scope>
    <source>
        <strain evidence="9">CG22_combo_CG10-13_8_21_14_all_47_17</strain>
    </source>
</reference>
<evidence type="ECO:0000256" key="1">
    <source>
        <dbReference type="ARBA" id="ARBA00004429"/>
    </source>
</evidence>
<feature type="transmembrane region" description="Helical" evidence="8">
    <location>
        <begin position="81"/>
        <end position="104"/>
    </location>
</feature>
<evidence type="ECO:0000256" key="4">
    <source>
        <dbReference type="ARBA" id="ARBA00022519"/>
    </source>
</evidence>
<dbReference type="InterPro" id="IPR018227">
    <property type="entry name" value="Amino_acid_transport_2"/>
</dbReference>
<proteinExistence type="predicted"/>
<dbReference type="PANTHER" id="PTHR32195">
    <property type="entry name" value="OS07G0662800 PROTEIN"/>
    <property type="match status" value="1"/>
</dbReference>
<name>A0A2H0BRM5_9BACT</name>
<feature type="transmembrane region" description="Helical" evidence="8">
    <location>
        <begin position="37"/>
        <end position="60"/>
    </location>
</feature>
<keyword evidence="3" id="KW-1003">Cell membrane</keyword>
<dbReference type="GO" id="GO:0005886">
    <property type="term" value="C:plasma membrane"/>
    <property type="evidence" value="ECO:0007669"/>
    <property type="project" value="UniProtKB-SubCell"/>
</dbReference>
<feature type="transmembrane region" description="Helical" evidence="8">
    <location>
        <begin position="298"/>
        <end position="314"/>
    </location>
</feature>
<accession>A0A2H0BRM5</accession>
<gene>
    <name evidence="9" type="ORF">COX00_04440</name>
</gene>
<organism evidence="9 10">
    <name type="scientific">Candidatus Uhrbacteria bacterium CG22_combo_CG10-13_8_21_14_all_47_17</name>
    <dbReference type="NCBI Taxonomy" id="1975041"/>
    <lineage>
        <taxon>Bacteria</taxon>
        <taxon>Candidatus Uhriibacteriota</taxon>
    </lineage>
</organism>
<feature type="transmembrane region" description="Helical" evidence="8">
    <location>
        <begin position="182"/>
        <end position="201"/>
    </location>
</feature>
<protein>
    <recommendedName>
        <fullName evidence="11">Amino acid transporter transmembrane domain-containing protein</fullName>
    </recommendedName>
</protein>
<feature type="transmembrane region" description="Helical" evidence="8">
    <location>
        <begin position="149"/>
        <end position="170"/>
    </location>
</feature>
<dbReference type="AlphaFoldDB" id="A0A2H0BRM5"/>
<dbReference type="GO" id="GO:0003333">
    <property type="term" value="P:amino acid transmembrane transport"/>
    <property type="evidence" value="ECO:0007669"/>
    <property type="project" value="InterPro"/>
</dbReference>
<dbReference type="Proteomes" id="UP000231581">
    <property type="component" value="Unassembled WGS sequence"/>
</dbReference>
<evidence type="ECO:0000313" key="10">
    <source>
        <dbReference type="Proteomes" id="UP000231581"/>
    </source>
</evidence>
<keyword evidence="4" id="KW-0997">Cell inner membrane</keyword>
<keyword evidence="6 8" id="KW-1133">Transmembrane helix</keyword>
<comment type="caution">
    <text evidence="9">The sequence shown here is derived from an EMBL/GenBank/DDBJ whole genome shotgun (WGS) entry which is preliminary data.</text>
</comment>
<evidence type="ECO:0008006" key="11">
    <source>
        <dbReference type="Google" id="ProtNLM"/>
    </source>
</evidence>
<feature type="transmembrane region" description="Helical" evidence="8">
    <location>
        <begin position="258"/>
        <end position="277"/>
    </location>
</feature>
<keyword evidence="5 8" id="KW-0812">Transmembrane</keyword>
<evidence type="ECO:0000256" key="6">
    <source>
        <dbReference type="ARBA" id="ARBA00022989"/>
    </source>
</evidence>
<keyword evidence="7 8" id="KW-0472">Membrane</keyword>